<feature type="domain" description="NB-ARC" evidence="2">
    <location>
        <begin position="99"/>
        <end position="147"/>
    </location>
</feature>
<proteinExistence type="predicted"/>
<keyword evidence="4" id="KW-1185">Reference proteome</keyword>
<gene>
    <name evidence="3" type="ORF">V6N11_025744</name>
</gene>
<dbReference type="EMBL" id="JBBPBN010000011">
    <property type="protein sequence ID" value="KAK9028590.1"/>
    <property type="molecule type" value="Genomic_DNA"/>
</dbReference>
<name>A0ABR2STL3_9ROSI</name>
<organism evidence="3 4">
    <name type="scientific">Hibiscus sabdariffa</name>
    <name type="common">roselle</name>
    <dbReference type="NCBI Taxonomy" id="183260"/>
    <lineage>
        <taxon>Eukaryota</taxon>
        <taxon>Viridiplantae</taxon>
        <taxon>Streptophyta</taxon>
        <taxon>Embryophyta</taxon>
        <taxon>Tracheophyta</taxon>
        <taxon>Spermatophyta</taxon>
        <taxon>Magnoliopsida</taxon>
        <taxon>eudicotyledons</taxon>
        <taxon>Gunneridae</taxon>
        <taxon>Pentapetalae</taxon>
        <taxon>rosids</taxon>
        <taxon>malvids</taxon>
        <taxon>Malvales</taxon>
        <taxon>Malvaceae</taxon>
        <taxon>Malvoideae</taxon>
        <taxon>Hibiscus</taxon>
    </lineage>
</organism>
<reference evidence="3 4" key="1">
    <citation type="journal article" date="2024" name="G3 (Bethesda)">
        <title>Genome assembly of Hibiscus sabdariffa L. provides insights into metabolisms of medicinal natural products.</title>
        <authorList>
            <person name="Kim T."/>
        </authorList>
    </citation>
    <scope>NUCLEOTIDE SEQUENCE [LARGE SCALE GENOMIC DNA]</scope>
    <source>
        <strain evidence="3">TK-2024</strain>
        <tissue evidence="3">Old leaves</tissue>
    </source>
</reference>
<keyword evidence="1" id="KW-0611">Plant defense</keyword>
<dbReference type="PANTHER" id="PTHR36766:SF71">
    <property type="entry name" value="DISEASE RESISTANCE PROTEIN RGA3"/>
    <property type="match status" value="1"/>
</dbReference>
<protein>
    <recommendedName>
        <fullName evidence="2">NB-ARC domain-containing protein</fullName>
    </recommendedName>
</protein>
<accession>A0ABR2STL3</accession>
<evidence type="ECO:0000313" key="4">
    <source>
        <dbReference type="Proteomes" id="UP001396334"/>
    </source>
</evidence>
<evidence type="ECO:0000259" key="2">
    <source>
        <dbReference type="Pfam" id="PF00931"/>
    </source>
</evidence>
<dbReference type="Pfam" id="PF00931">
    <property type="entry name" value="NB-ARC"/>
    <property type="match status" value="1"/>
</dbReference>
<dbReference type="PANTHER" id="PTHR36766">
    <property type="entry name" value="PLANT BROAD-SPECTRUM MILDEW RESISTANCE PROTEIN RPW8"/>
    <property type="match status" value="1"/>
</dbReference>
<evidence type="ECO:0000256" key="1">
    <source>
        <dbReference type="ARBA" id="ARBA00022821"/>
    </source>
</evidence>
<dbReference type="Proteomes" id="UP001396334">
    <property type="component" value="Unassembled WGS sequence"/>
</dbReference>
<dbReference type="InterPro" id="IPR002182">
    <property type="entry name" value="NB-ARC"/>
</dbReference>
<sequence>MIIGIKIIIHLFLEEEDDDLNLQETINLSCELREVALDADDLLEEFGPDTMIQENDNGLVEKLSNIVPALRPFMTYHKRLSELKPTRQRLDVLLSERSNFKGSKVIVTTRSAKVAAIMGTMSSVHLKGLSHDEFWALFKQCAFANDAEDYPNLLPIGCSFSRKVSRESNAVQKRAR</sequence>
<dbReference type="SUPFAM" id="SSF52540">
    <property type="entry name" value="P-loop containing nucleoside triphosphate hydrolases"/>
    <property type="match status" value="1"/>
</dbReference>
<evidence type="ECO:0000313" key="3">
    <source>
        <dbReference type="EMBL" id="KAK9028590.1"/>
    </source>
</evidence>
<comment type="caution">
    <text evidence="3">The sequence shown here is derived from an EMBL/GenBank/DDBJ whole genome shotgun (WGS) entry which is preliminary data.</text>
</comment>
<dbReference type="InterPro" id="IPR027417">
    <property type="entry name" value="P-loop_NTPase"/>
</dbReference>